<dbReference type="GeneID" id="10028859"/>
<evidence type="ECO:0000256" key="2">
    <source>
        <dbReference type="ARBA" id="ARBA00004718"/>
    </source>
</evidence>
<dbReference type="GO" id="GO:0031510">
    <property type="term" value="C:SUMO activating enzyme complex"/>
    <property type="evidence" value="ECO:0007669"/>
    <property type="project" value="EnsemblFungi"/>
</dbReference>
<dbReference type="Pfam" id="PF00899">
    <property type="entry name" value="ThiF"/>
    <property type="match status" value="1"/>
</dbReference>
<dbReference type="eggNOG" id="KOG2014">
    <property type="taxonomic scope" value="Eukaryota"/>
</dbReference>
<dbReference type="OMA" id="EFFGQFD"/>
<accession>E4UTN8</accession>
<keyword evidence="4" id="KW-0833">Ubl conjugation pathway</keyword>
<evidence type="ECO:0000256" key="6">
    <source>
        <dbReference type="ARBA" id="ARBA00044354"/>
    </source>
</evidence>
<dbReference type="PANTHER" id="PTHR10953">
    <property type="entry name" value="UBIQUITIN-ACTIVATING ENZYME E1"/>
    <property type="match status" value="1"/>
</dbReference>
<keyword evidence="9" id="KW-1185">Reference proteome</keyword>
<dbReference type="STRING" id="535722.E4UTN8"/>
<gene>
    <name evidence="8" type="ORF">MGYG_03752</name>
</gene>
<dbReference type="GO" id="GO:0005829">
    <property type="term" value="C:cytosol"/>
    <property type="evidence" value="ECO:0007669"/>
    <property type="project" value="EnsemblFungi"/>
</dbReference>
<comment type="pathway">
    <text evidence="2">Protein modification; protein sumoylation.</text>
</comment>
<dbReference type="AlphaFoldDB" id="E4UTN8"/>
<evidence type="ECO:0000256" key="3">
    <source>
        <dbReference type="ARBA" id="ARBA00005673"/>
    </source>
</evidence>
<comment type="similarity">
    <text evidence="3">Belongs to the ubiquitin-activating E1 family.</text>
</comment>
<evidence type="ECO:0000259" key="7">
    <source>
        <dbReference type="Pfam" id="PF00899"/>
    </source>
</evidence>
<keyword evidence="5" id="KW-0539">Nucleus</keyword>
<dbReference type="GO" id="GO:0007076">
    <property type="term" value="P:mitotic chromosome condensation"/>
    <property type="evidence" value="ECO:0007669"/>
    <property type="project" value="EnsemblFungi"/>
</dbReference>
<dbReference type="Gene3D" id="3.40.50.720">
    <property type="entry name" value="NAD(P)-binding Rossmann-like Domain"/>
    <property type="match status" value="1"/>
</dbReference>
<dbReference type="RefSeq" id="XP_003173577.1">
    <property type="nucleotide sequence ID" value="XM_003173529.1"/>
</dbReference>
<sequence>MTSEGTIATMATNGDGISAGKSYEIALYDRQIRLWGVKAQERIRNANILLVTLKGLGNEIAKNLVLAGIGTLTIVDGGIVREEDLGAQFLITEENIGQSRAEAVAPHIRQLNPRVKLIVDHANIRTQPPAYYEQFDLVIATDLDFDLFSTINAACRIANRPSYAAGVHGFYGFIFADLISHTFVIEREKSNVPPQTNETPTRTVLGVTTKVENDKTIEMVTKRETYSPLLLANSSPLPEEFTRLPRKRKQVTPLLTCLRALWDFERQHGVPPSFSRQDLENYTRLANERHLELQLDPSTLTASFLRSFLQNVGSEINPVVAFLGGSLAQDAINVLSQREQPLQNFLIFDSERSVAPVYSLHPFFPDTTNGL</sequence>
<organism evidence="9">
    <name type="scientific">Arthroderma gypseum (strain ATCC MYA-4604 / CBS 118893)</name>
    <name type="common">Microsporum gypseum</name>
    <dbReference type="NCBI Taxonomy" id="535722"/>
    <lineage>
        <taxon>Eukaryota</taxon>
        <taxon>Fungi</taxon>
        <taxon>Dikarya</taxon>
        <taxon>Ascomycota</taxon>
        <taxon>Pezizomycotina</taxon>
        <taxon>Eurotiomycetes</taxon>
        <taxon>Eurotiomycetidae</taxon>
        <taxon>Onygenales</taxon>
        <taxon>Arthrodermataceae</taxon>
        <taxon>Nannizzia</taxon>
    </lineage>
</organism>
<dbReference type="Proteomes" id="UP000002669">
    <property type="component" value="Unassembled WGS sequence"/>
</dbReference>
<reference evidence="9" key="1">
    <citation type="journal article" date="2012" name="MBio">
        <title>Comparative genome analysis of Trichophyton rubrum and related dermatophytes reveals candidate genes involved in infection.</title>
        <authorList>
            <person name="Martinez D.A."/>
            <person name="Oliver B.G."/>
            <person name="Graeser Y."/>
            <person name="Goldberg J.M."/>
            <person name="Li W."/>
            <person name="Martinez-Rossi N.M."/>
            <person name="Monod M."/>
            <person name="Shelest E."/>
            <person name="Barton R.C."/>
            <person name="Birch E."/>
            <person name="Brakhage A.A."/>
            <person name="Chen Z."/>
            <person name="Gurr S.J."/>
            <person name="Heiman D."/>
            <person name="Heitman J."/>
            <person name="Kosti I."/>
            <person name="Rossi A."/>
            <person name="Saif S."/>
            <person name="Samalova M."/>
            <person name="Saunders C.W."/>
            <person name="Shea T."/>
            <person name="Summerbell R.C."/>
            <person name="Xu J."/>
            <person name="Young S."/>
            <person name="Zeng Q."/>
            <person name="Birren B.W."/>
            <person name="Cuomo C.A."/>
            <person name="White T.C."/>
        </authorList>
    </citation>
    <scope>NUCLEOTIDE SEQUENCE [LARGE SCALE GENOMIC DNA]</scope>
    <source>
        <strain evidence="9">ATCC MYA-4604 / CBS 118893</strain>
    </source>
</reference>
<dbReference type="InterPro" id="IPR035985">
    <property type="entry name" value="Ubiquitin-activating_enz"/>
</dbReference>
<protein>
    <recommendedName>
        <fullName evidence="6">Ubiquitin-like 1-activating enzyme E1A</fullName>
    </recommendedName>
</protein>
<dbReference type="PANTHER" id="PTHR10953:SF162">
    <property type="entry name" value="SUMO-ACTIVATING ENZYME SUBUNIT 1"/>
    <property type="match status" value="1"/>
</dbReference>
<evidence type="ECO:0000256" key="5">
    <source>
        <dbReference type="ARBA" id="ARBA00023242"/>
    </source>
</evidence>
<dbReference type="CDD" id="cd01492">
    <property type="entry name" value="Aos1_SUMO"/>
    <property type="match status" value="1"/>
</dbReference>
<dbReference type="FunCoup" id="E4UTN8">
    <property type="interactions" value="1181"/>
</dbReference>
<dbReference type="HOGENOM" id="CLU_002556_4_1_1"/>
<dbReference type="GO" id="GO:0019948">
    <property type="term" value="F:SUMO activating enzyme activity"/>
    <property type="evidence" value="ECO:0007669"/>
    <property type="project" value="EnsemblFungi"/>
</dbReference>
<dbReference type="EMBL" id="DS989824">
    <property type="protein sequence ID" value="EFR00747.1"/>
    <property type="molecule type" value="Genomic_DNA"/>
</dbReference>
<dbReference type="GO" id="GO:0016925">
    <property type="term" value="P:protein sumoylation"/>
    <property type="evidence" value="ECO:0007669"/>
    <property type="project" value="EnsemblFungi"/>
</dbReference>
<evidence type="ECO:0000313" key="8">
    <source>
        <dbReference type="EMBL" id="EFR00747.1"/>
    </source>
</evidence>
<dbReference type="InterPro" id="IPR000594">
    <property type="entry name" value="ThiF_NAD_FAD-bd"/>
</dbReference>
<dbReference type="SUPFAM" id="SSF69572">
    <property type="entry name" value="Activating enzymes of the ubiquitin-like proteins"/>
    <property type="match status" value="1"/>
</dbReference>
<evidence type="ECO:0000256" key="1">
    <source>
        <dbReference type="ARBA" id="ARBA00004123"/>
    </source>
</evidence>
<feature type="domain" description="THIF-type NAD/FAD binding fold" evidence="7">
    <location>
        <begin position="28"/>
        <end position="351"/>
    </location>
</feature>
<dbReference type="InParanoid" id="E4UTN8"/>
<name>E4UTN8_ARTGP</name>
<dbReference type="InterPro" id="IPR000011">
    <property type="entry name" value="UBQ/SUMO-activ_enz_E1-like"/>
</dbReference>
<dbReference type="PRINTS" id="PR01849">
    <property type="entry name" value="UBIQUITINACT"/>
</dbReference>
<dbReference type="VEuPathDB" id="FungiDB:MGYG_03752"/>
<proteinExistence type="inferred from homology"/>
<evidence type="ECO:0000313" key="9">
    <source>
        <dbReference type="Proteomes" id="UP000002669"/>
    </source>
</evidence>
<comment type="subcellular location">
    <subcellularLocation>
        <location evidence="1">Nucleus</location>
    </subcellularLocation>
</comment>
<dbReference type="OrthoDB" id="1708823at2759"/>
<dbReference type="InterPro" id="IPR045886">
    <property type="entry name" value="ThiF/MoeB/HesA"/>
</dbReference>
<evidence type="ECO:0000256" key="4">
    <source>
        <dbReference type="ARBA" id="ARBA00022786"/>
    </source>
</evidence>